<accession>A0A1B8XYH4</accession>
<protein>
    <recommendedName>
        <fullName evidence="1">Reverse transcriptase domain-containing protein</fullName>
    </recommendedName>
</protein>
<evidence type="ECO:0000259" key="1">
    <source>
        <dbReference type="PROSITE" id="PS50878"/>
    </source>
</evidence>
<dbReference type="EMBL" id="KV460744">
    <property type="protein sequence ID" value="OCA15732.1"/>
    <property type="molecule type" value="Genomic_DNA"/>
</dbReference>
<reference evidence="2" key="1">
    <citation type="submission" date="2009-11" db="EMBL/GenBank/DDBJ databases">
        <authorList>
            <consortium name="US DOE Joint Genome Institute (JGI-PGF)"/>
            <person name="Ottilar R."/>
            <person name="Schmutz J."/>
            <person name="Salamov A."/>
            <person name="Cheng J.F."/>
            <person name="Lucas S."/>
            <person name="Pitluck S."/>
            <person name="Gundlach H."/>
            <person name="Guo Y."/>
            <person name="Haberer G."/>
            <person name="Nasrallah J."/>
            <person name="Mayer K.F.X."/>
            <person name="van de Peer Y."/>
            <person name="Weigel D."/>
            <person name="Grigoriev I.V."/>
        </authorList>
    </citation>
    <scope>NUCLEOTIDE SEQUENCE</scope>
    <source>
        <strain evidence="2">Nigerian</strain>
    </source>
</reference>
<dbReference type="AlphaFoldDB" id="A0A1B8XYH4"/>
<proteinExistence type="predicted"/>
<dbReference type="SUPFAM" id="SSF56672">
    <property type="entry name" value="DNA/RNA polymerases"/>
    <property type="match status" value="1"/>
</dbReference>
<reference evidence="2" key="3">
    <citation type="submission" date="2016-05" db="EMBL/GenBank/DDBJ databases">
        <title>WGS assembly of Xenopus tropicalis.</title>
        <authorList>
            <person name="Sessions A."/>
            <person name="Jenkins J."/>
            <person name="Mitros T."/>
            <person name="Lyons J.T."/>
            <person name="Dichmann D.S."/>
            <person name="Robert J."/>
            <person name="Harland R.M."/>
            <person name="Rokhsar D.S."/>
        </authorList>
    </citation>
    <scope>NUCLEOTIDE SEQUENCE</scope>
    <source>
        <strain evidence="2">Nigerian</strain>
    </source>
</reference>
<dbReference type="InterPro" id="IPR000477">
    <property type="entry name" value="RT_dom"/>
</dbReference>
<dbReference type="PANTHER" id="PTHR21301">
    <property type="entry name" value="REVERSE TRANSCRIPTASE"/>
    <property type="match status" value="1"/>
</dbReference>
<organism evidence="2">
    <name type="scientific">Xenopus tropicalis</name>
    <name type="common">Western clawed frog</name>
    <name type="synonym">Silurana tropicalis</name>
    <dbReference type="NCBI Taxonomy" id="8364"/>
    <lineage>
        <taxon>Eukaryota</taxon>
        <taxon>Metazoa</taxon>
        <taxon>Chordata</taxon>
        <taxon>Craniata</taxon>
        <taxon>Vertebrata</taxon>
        <taxon>Euteleostomi</taxon>
        <taxon>Amphibia</taxon>
        <taxon>Batrachia</taxon>
        <taxon>Anura</taxon>
        <taxon>Pipoidea</taxon>
        <taxon>Pipidae</taxon>
        <taxon>Xenopodinae</taxon>
        <taxon>Xenopus</taxon>
        <taxon>Silurana</taxon>
    </lineage>
</organism>
<gene>
    <name evidence="2" type="ORF">XENTR_v90029288mg</name>
</gene>
<dbReference type="PROSITE" id="PS50878">
    <property type="entry name" value="RT_POL"/>
    <property type="match status" value="1"/>
</dbReference>
<feature type="domain" description="Reverse transcriptase" evidence="1">
    <location>
        <begin position="1"/>
        <end position="229"/>
    </location>
</feature>
<dbReference type="PANTHER" id="PTHR21301:SF13">
    <property type="match status" value="1"/>
</dbReference>
<dbReference type="InterPro" id="IPR058912">
    <property type="entry name" value="HTH_animal"/>
</dbReference>
<dbReference type="InterPro" id="IPR043502">
    <property type="entry name" value="DNA/RNA_pol_sf"/>
</dbReference>
<sequence length="500" mass="58507">MNGYWDVLSTVLKLPSYLKDTKDILLKLENYEVKDDCHLVSIDVEALYTSIPHIKGLQAIKYYLDREYSDQRVASLIRLLYFVLTHNYFLFDKKLFHQIKGTAMGSACAPSYANLYLGWWEATIALNPQTNPFLSRIVLWKRYMDDILIIWRVAREDFSQMLDILNDNQVGLYFTSEFGSEKLPFLDLLLNRSQSGKINTTVYRKQTATNSLLHYTSFHPTPLKKGIPIGQYLRLRRNCTDIDEFKIKAVELRERFLYRSYPRKCLKKAYQRALGMDRSELLRSDNQWAEIKSIMTKHWDILRGDPDLRDVLPSKPTMVARRALSLSDTLVHSHFVEKGLDKPAHFLTPTIGSYRCHNCEACQYVKPMKTFKHLISGKNYEIRQFINCRTSGVIYAAVYNCPKMYIGKTFRELRRRILEHVGTIVHRKDTPIARHMRDVHNADPRELYFFGIEKVKLNERKGNIDNILLKKECQGIFRLKTRSPEGLNEGFTFTPFISKN</sequence>
<evidence type="ECO:0000313" key="2">
    <source>
        <dbReference type="EMBL" id="OCA15732.1"/>
    </source>
</evidence>
<dbReference type="Pfam" id="PF26215">
    <property type="entry name" value="HTH_animal"/>
    <property type="match status" value="1"/>
</dbReference>
<reference evidence="2" key="2">
    <citation type="journal article" date="2010" name="Science">
        <title>The genome of the Western clawed frog Xenopus tropicalis.</title>
        <authorList>
            <person name="Hellsten U."/>
            <person name="Harland R.M."/>
            <person name="Gilchrist M.J."/>
            <person name="Hendrix D."/>
            <person name="Jurka J."/>
            <person name="Kapitonov V."/>
            <person name="Ovcharenko I."/>
            <person name="Putnam N.H."/>
            <person name="Shu S."/>
            <person name="Taher L."/>
            <person name="Blitz I.L."/>
            <person name="Blumberg B."/>
            <person name="Dichmann D.S."/>
            <person name="Dubchak I."/>
            <person name="Amaya E."/>
            <person name="Detter J.C."/>
            <person name="Fletcher R."/>
            <person name="Gerhard D.S."/>
            <person name="Goodstein D."/>
            <person name="Graves T."/>
            <person name="Grigoriev I.V."/>
            <person name="Grimwood J."/>
            <person name="Kawashima T."/>
            <person name="Lindquist E."/>
            <person name="Lucas S.M."/>
            <person name="Mead P.E."/>
            <person name="Mitros T."/>
            <person name="Ogino H."/>
            <person name="Ohta Y."/>
            <person name="Poliakov A.V."/>
            <person name="Pollet N."/>
            <person name="Robert J."/>
            <person name="Salamov A."/>
            <person name="Sater A.K."/>
            <person name="Schmutz J."/>
            <person name="Terry A."/>
            <person name="Vize P.D."/>
            <person name="Warren W.C."/>
            <person name="Wells D."/>
            <person name="Wills A."/>
            <person name="Wilson R.K."/>
            <person name="Zimmerman L.B."/>
            <person name="Zorn A.M."/>
            <person name="Grainger R."/>
            <person name="Grammer T."/>
            <person name="Khokha M.K."/>
            <person name="Richardson P.M."/>
            <person name="Rokhsar D.S."/>
        </authorList>
    </citation>
    <scope>NUCLEOTIDE SEQUENCE [LARGE SCALE GENOMIC DNA]</scope>
    <source>
        <strain evidence="2">Nigerian</strain>
    </source>
</reference>
<name>A0A1B8XYH4_XENTR</name>